<gene>
    <name evidence="1" type="ORF">VT50_0225525</name>
</gene>
<evidence type="ECO:0008006" key="3">
    <source>
        <dbReference type="Google" id="ProtNLM"/>
    </source>
</evidence>
<dbReference type="OrthoDB" id="9802050at2"/>
<proteinExistence type="predicted"/>
<reference evidence="1" key="1">
    <citation type="submission" date="2016-12" db="EMBL/GenBank/DDBJ databases">
        <title>Genome sequence of Streptomyces antioxidans MUSC 164.</title>
        <authorList>
            <person name="Lee L.-H."/>
            <person name="Ser H.-L."/>
        </authorList>
    </citation>
    <scope>NUCLEOTIDE SEQUENCE [LARGE SCALE GENOMIC DNA]</scope>
    <source>
        <strain evidence="1">MUSC 164</strain>
    </source>
</reference>
<dbReference type="Gene3D" id="3.40.630.40">
    <property type="entry name" value="Zn-dependent exopeptidases"/>
    <property type="match status" value="2"/>
</dbReference>
<dbReference type="EMBL" id="LAKD02000072">
    <property type="protein sequence ID" value="OPF75241.1"/>
    <property type="molecule type" value="Genomic_DNA"/>
</dbReference>
<dbReference type="AlphaFoldDB" id="A0A1V4D007"/>
<accession>A0A1V4D007</accession>
<protein>
    <recommendedName>
        <fullName evidence="3">N-formylglutamate amidohydrolase</fullName>
    </recommendedName>
</protein>
<dbReference type="SUPFAM" id="SSF53187">
    <property type="entry name" value="Zn-dependent exopeptidases"/>
    <property type="match status" value="1"/>
</dbReference>
<evidence type="ECO:0000313" key="1">
    <source>
        <dbReference type="EMBL" id="OPF75241.1"/>
    </source>
</evidence>
<name>A0A1V4D007_9ACTN</name>
<dbReference type="RefSeq" id="WP_046085705.1">
    <property type="nucleotide sequence ID" value="NZ_LAKD02000072.1"/>
</dbReference>
<dbReference type="InterPro" id="IPR007709">
    <property type="entry name" value="N-FG_amidohydro"/>
</dbReference>
<comment type="caution">
    <text evidence="1">The sequence shown here is derived from an EMBL/GenBank/DDBJ whole genome shotgun (WGS) entry which is preliminary data.</text>
</comment>
<dbReference type="Pfam" id="PF05013">
    <property type="entry name" value="FGase"/>
    <property type="match status" value="1"/>
</dbReference>
<dbReference type="Proteomes" id="UP000033615">
    <property type="component" value="Unassembled WGS sequence"/>
</dbReference>
<keyword evidence="2" id="KW-1185">Reference proteome</keyword>
<organism evidence="1 2">
    <name type="scientific">Streptomyces antioxidans</name>
    <dbReference type="NCBI Taxonomy" id="1507734"/>
    <lineage>
        <taxon>Bacteria</taxon>
        <taxon>Bacillati</taxon>
        <taxon>Actinomycetota</taxon>
        <taxon>Actinomycetes</taxon>
        <taxon>Kitasatosporales</taxon>
        <taxon>Streptomycetaceae</taxon>
        <taxon>Streptomyces</taxon>
    </lineage>
</organism>
<sequence>MAPPHRGGLLRLARLDVGDDAADVERRISSYYAPYHAALADLLAERRRTFGRAFQLSCHSMSSVGPRDGVRRPEICLGDLDGTTASPGTGIDSVQVELRRDLYLDEVTWTPHGGLARLQECFAAVAAAVRSLG</sequence>
<evidence type="ECO:0000313" key="2">
    <source>
        <dbReference type="Proteomes" id="UP000033615"/>
    </source>
</evidence>